<dbReference type="PANTHER" id="PTHR45672:SF3">
    <property type="entry name" value="THIOREDOXIN DOMAIN-CONTAINING PROTEIN 5"/>
    <property type="match status" value="1"/>
</dbReference>
<protein>
    <recommendedName>
        <fullName evidence="5">Thioredoxin domain-containing protein</fullName>
    </recommendedName>
</protein>
<gene>
    <name evidence="6" type="ORF">SARC_14375</name>
</gene>
<evidence type="ECO:0000313" key="7">
    <source>
        <dbReference type="Proteomes" id="UP000054560"/>
    </source>
</evidence>
<evidence type="ECO:0000256" key="1">
    <source>
        <dbReference type="ARBA" id="ARBA00006347"/>
    </source>
</evidence>
<evidence type="ECO:0000256" key="4">
    <source>
        <dbReference type="SAM" id="Phobius"/>
    </source>
</evidence>
<keyword evidence="4" id="KW-0812">Transmembrane</keyword>
<keyword evidence="7" id="KW-1185">Reference proteome</keyword>
<dbReference type="SUPFAM" id="SSF52833">
    <property type="entry name" value="Thioredoxin-like"/>
    <property type="match status" value="1"/>
</dbReference>
<dbReference type="InterPro" id="IPR036249">
    <property type="entry name" value="Thioredoxin-like_sf"/>
</dbReference>
<dbReference type="STRING" id="667725.A0A0L0F8N4"/>
<dbReference type="AlphaFoldDB" id="A0A0L0F8N4"/>
<reference evidence="6 7" key="1">
    <citation type="submission" date="2011-02" db="EMBL/GenBank/DDBJ databases">
        <title>The Genome Sequence of Sphaeroforma arctica JP610.</title>
        <authorList>
            <consortium name="The Broad Institute Genome Sequencing Platform"/>
            <person name="Russ C."/>
            <person name="Cuomo C."/>
            <person name="Young S.K."/>
            <person name="Zeng Q."/>
            <person name="Gargeya S."/>
            <person name="Alvarado L."/>
            <person name="Berlin A."/>
            <person name="Chapman S.B."/>
            <person name="Chen Z."/>
            <person name="Freedman E."/>
            <person name="Gellesch M."/>
            <person name="Goldberg J."/>
            <person name="Griggs A."/>
            <person name="Gujja S."/>
            <person name="Heilman E."/>
            <person name="Heiman D."/>
            <person name="Howarth C."/>
            <person name="Mehta T."/>
            <person name="Neiman D."/>
            <person name="Pearson M."/>
            <person name="Roberts A."/>
            <person name="Saif S."/>
            <person name="Shea T."/>
            <person name="Shenoy N."/>
            <person name="Sisk P."/>
            <person name="Stolte C."/>
            <person name="Sykes S."/>
            <person name="White J."/>
            <person name="Yandava C."/>
            <person name="Burger G."/>
            <person name="Gray M.W."/>
            <person name="Holland P.W.H."/>
            <person name="King N."/>
            <person name="Lang F.B.F."/>
            <person name="Roger A.J."/>
            <person name="Ruiz-Trillo I."/>
            <person name="Haas B."/>
            <person name="Nusbaum C."/>
            <person name="Birren B."/>
        </authorList>
    </citation>
    <scope>NUCLEOTIDE SEQUENCE [LARGE SCALE GENOMIC DNA]</scope>
    <source>
        <strain evidence="6 7">JP610</strain>
    </source>
</reference>
<comment type="similarity">
    <text evidence="1">Belongs to the protein disulfide isomerase family.</text>
</comment>
<evidence type="ECO:0000256" key="3">
    <source>
        <dbReference type="SAM" id="MobiDB-lite"/>
    </source>
</evidence>
<dbReference type="Proteomes" id="UP000054560">
    <property type="component" value="Unassembled WGS sequence"/>
</dbReference>
<dbReference type="GO" id="GO:0006457">
    <property type="term" value="P:protein folding"/>
    <property type="evidence" value="ECO:0007669"/>
    <property type="project" value="TreeGrafter"/>
</dbReference>
<dbReference type="GO" id="GO:0005783">
    <property type="term" value="C:endoplasmic reticulum"/>
    <property type="evidence" value="ECO:0007669"/>
    <property type="project" value="TreeGrafter"/>
</dbReference>
<proteinExistence type="inferred from homology"/>
<dbReference type="InterPro" id="IPR051063">
    <property type="entry name" value="PDI"/>
</dbReference>
<sequence length="250" mass="27477">RLGSEANVAKIDCSSSGSTLCRRFNVKSYPTISFVKDQYVYDHVGQRTSDDFIKFVRTSHKDRDAYEFPAPYSLVEDIQKELLLLINRLPEETEKMLTHAPFVGTVLFFVGTMSGFVIAILISLCCFGDSGSKEGRLTAEQARLLVQEQDRTVLESSAKGGKKGKATKKSDKSGADSKAKAKDSISEGDDFELVEEESDVDEGLGDEEETHNESSDEDPEDKEVIEEKKDTKKGMKAAAGGAKKGKKKNA</sequence>
<feature type="non-terminal residue" evidence="6">
    <location>
        <position position="1"/>
    </location>
</feature>
<dbReference type="RefSeq" id="XP_014146967.1">
    <property type="nucleotide sequence ID" value="XM_014291492.1"/>
</dbReference>
<evidence type="ECO:0000259" key="5">
    <source>
        <dbReference type="Pfam" id="PF00085"/>
    </source>
</evidence>
<feature type="compositionally biased region" description="Basic and acidic residues" evidence="3">
    <location>
        <begin position="168"/>
        <end position="185"/>
    </location>
</feature>
<dbReference type="Gene3D" id="3.40.30.10">
    <property type="entry name" value="Glutaredoxin"/>
    <property type="match status" value="1"/>
</dbReference>
<dbReference type="GO" id="GO:0003756">
    <property type="term" value="F:protein disulfide isomerase activity"/>
    <property type="evidence" value="ECO:0007669"/>
    <property type="project" value="TreeGrafter"/>
</dbReference>
<name>A0A0L0F8N4_9EUKA</name>
<dbReference type="OrthoDB" id="72053at2759"/>
<keyword evidence="2" id="KW-0732">Signal</keyword>
<evidence type="ECO:0000313" key="6">
    <source>
        <dbReference type="EMBL" id="KNC73065.1"/>
    </source>
</evidence>
<accession>A0A0L0F8N4</accession>
<dbReference type="InterPro" id="IPR013766">
    <property type="entry name" value="Thioredoxin_domain"/>
</dbReference>
<keyword evidence="4" id="KW-1133">Transmembrane helix</keyword>
<organism evidence="6 7">
    <name type="scientific">Sphaeroforma arctica JP610</name>
    <dbReference type="NCBI Taxonomy" id="667725"/>
    <lineage>
        <taxon>Eukaryota</taxon>
        <taxon>Ichthyosporea</taxon>
        <taxon>Ichthyophonida</taxon>
        <taxon>Sphaeroforma</taxon>
    </lineage>
</organism>
<feature type="domain" description="Thioredoxin" evidence="5">
    <location>
        <begin position="6"/>
        <end position="57"/>
    </location>
</feature>
<evidence type="ECO:0000256" key="2">
    <source>
        <dbReference type="ARBA" id="ARBA00022729"/>
    </source>
</evidence>
<feature type="compositionally biased region" description="Acidic residues" evidence="3">
    <location>
        <begin position="186"/>
        <end position="224"/>
    </location>
</feature>
<dbReference type="PANTHER" id="PTHR45672">
    <property type="entry name" value="PROTEIN DISULFIDE-ISOMERASE C17H9.14C-RELATED"/>
    <property type="match status" value="1"/>
</dbReference>
<dbReference type="EMBL" id="KQ246134">
    <property type="protein sequence ID" value="KNC73065.1"/>
    <property type="molecule type" value="Genomic_DNA"/>
</dbReference>
<keyword evidence="4" id="KW-0472">Membrane</keyword>
<dbReference type="CDD" id="cd02961">
    <property type="entry name" value="PDI_a_family"/>
    <property type="match status" value="1"/>
</dbReference>
<feature type="transmembrane region" description="Helical" evidence="4">
    <location>
        <begin position="102"/>
        <end position="127"/>
    </location>
</feature>
<dbReference type="GeneID" id="25914879"/>
<feature type="region of interest" description="Disordered" evidence="3">
    <location>
        <begin position="153"/>
        <end position="250"/>
    </location>
</feature>
<dbReference type="Pfam" id="PF00085">
    <property type="entry name" value="Thioredoxin"/>
    <property type="match status" value="1"/>
</dbReference>